<dbReference type="Proteomes" id="UP000023152">
    <property type="component" value="Unassembled WGS sequence"/>
</dbReference>
<sequence length="107" mass="12751">MKAARNKKQVCYNRNEKSHPNKSVKKNTKTLSNKFFCFFYFDYLQIQTDMRLSMISSISLKEQKNLFCTLSDDAKCFLYDKTQDKAQVINFNFFLSLEKKNKRYGTI</sequence>
<dbReference type="AlphaFoldDB" id="X6L784"/>
<evidence type="ECO:0000313" key="2">
    <source>
        <dbReference type="EMBL" id="ETN97592.1"/>
    </source>
</evidence>
<dbReference type="EMBL" id="ASPP01049222">
    <property type="protein sequence ID" value="ETN97592.1"/>
    <property type="molecule type" value="Genomic_DNA"/>
</dbReference>
<keyword evidence="3" id="KW-1185">Reference proteome</keyword>
<evidence type="ECO:0000313" key="3">
    <source>
        <dbReference type="Proteomes" id="UP000023152"/>
    </source>
</evidence>
<feature type="region of interest" description="Disordered" evidence="1">
    <location>
        <begin position="1"/>
        <end position="25"/>
    </location>
</feature>
<protein>
    <submittedName>
        <fullName evidence="2">Uncharacterized protein</fullName>
    </submittedName>
</protein>
<proteinExistence type="predicted"/>
<evidence type="ECO:0000256" key="1">
    <source>
        <dbReference type="SAM" id="MobiDB-lite"/>
    </source>
</evidence>
<reference evidence="2 3" key="1">
    <citation type="journal article" date="2013" name="Curr. Biol.">
        <title>The Genome of the Foraminiferan Reticulomyxa filosa.</title>
        <authorList>
            <person name="Glockner G."/>
            <person name="Hulsmann N."/>
            <person name="Schleicher M."/>
            <person name="Noegel A.A."/>
            <person name="Eichinger L."/>
            <person name="Gallinger C."/>
            <person name="Pawlowski J."/>
            <person name="Sierra R."/>
            <person name="Euteneuer U."/>
            <person name="Pillet L."/>
            <person name="Moustafa A."/>
            <person name="Platzer M."/>
            <person name="Groth M."/>
            <person name="Szafranski K."/>
            <person name="Schliwa M."/>
        </authorList>
    </citation>
    <scope>NUCLEOTIDE SEQUENCE [LARGE SCALE GENOMIC DNA]</scope>
</reference>
<gene>
    <name evidence="2" type="ORF">RFI_39937</name>
</gene>
<name>X6L784_RETFI</name>
<accession>X6L784</accession>
<organism evidence="2 3">
    <name type="scientific">Reticulomyxa filosa</name>
    <dbReference type="NCBI Taxonomy" id="46433"/>
    <lineage>
        <taxon>Eukaryota</taxon>
        <taxon>Sar</taxon>
        <taxon>Rhizaria</taxon>
        <taxon>Retaria</taxon>
        <taxon>Foraminifera</taxon>
        <taxon>Monothalamids</taxon>
        <taxon>Reticulomyxidae</taxon>
        <taxon>Reticulomyxa</taxon>
    </lineage>
</organism>
<comment type="caution">
    <text evidence="2">The sequence shown here is derived from an EMBL/GenBank/DDBJ whole genome shotgun (WGS) entry which is preliminary data.</text>
</comment>